<dbReference type="Pfam" id="PF00171">
    <property type="entry name" value="Aldedh"/>
    <property type="match status" value="1"/>
</dbReference>
<evidence type="ECO:0000256" key="2">
    <source>
        <dbReference type="ARBA" id="ARBA00023002"/>
    </source>
</evidence>
<name>A0A1H7G7U7_9GAMM</name>
<sequence>MQNPKDLGLKDSSLVKNFSYINGSWHSSDAQLTVTNPADNSDVATISNAGVAETELAVKAAKDTLKMWSAKSANERATLMRNWFNLMMENQDDLARILTMEQGKPLAEAKGEIAYGAAFLEWFAEEGKRVYGDTIPGPSGDKRIVVIKQPVGVVASITPWNFPNAMIARKAAAALAAGCTFVVRPATQTPLSALAMAELAERAGIPAGVFNVVVGDDARGMGKVLTQHPDVAKFTFTGSTPVGKSLIAQCATTVKKVSMELGGNAPFIVFNDADIDAAVQGALVSKYRNAGQTCVCTNRILVQSGVHEEFTKKFSAAVAQLNIGNGLHDGINIGPMISNTAVNDVATLVADSVAAGAKIVMGGQQGDAGENFYQPTILSHVTNDMAIAQNEIFGPVSPILTFETEAEAIAIANDTEFGLAAYFYARDIGTIWRVAEALEYGMVGINEGIISNAAAPFGGIKQSGSGREGSKYGLDDFLEIKYLCMGGLDK</sequence>
<dbReference type="PANTHER" id="PTHR43353:SF5">
    <property type="entry name" value="SUCCINATE-SEMIALDEHYDE DEHYDROGENASE, MITOCHONDRIAL"/>
    <property type="match status" value="1"/>
</dbReference>
<dbReference type="FunFam" id="3.40.605.10:FF:000005">
    <property type="entry name" value="Succinate-semialdehyde dehydrogenase I"/>
    <property type="match status" value="1"/>
</dbReference>
<dbReference type="CDD" id="cd07103">
    <property type="entry name" value="ALDH_F5_SSADH_GabD"/>
    <property type="match status" value="1"/>
</dbReference>
<dbReference type="GO" id="GO:0005829">
    <property type="term" value="C:cytosol"/>
    <property type="evidence" value="ECO:0007669"/>
    <property type="project" value="TreeGrafter"/>
</dbReference>
<dbReference type="EMBL" id="FOBI01000001">
    <property type="protein sequence ID" value="SEK34211.1"/>
    <property type="molecule type" value="Genomic_DNA"/>
</dbReference>
<evidence type="ECO:0000256" key="1">
    <source>
        <dbReference type="ARBA" id="ARBA00009986"/>
    </source>
</evidence>
<evidence type="ECO:0000259" key="5">
    <source>
        <dbReference type="Pfam" id="PF00171"/>
    </source>
</evidence>
<dbReference type="PROSITE" id="PS00687">
    <property type="entry name" value="ALDEHYDE_DEHYDR_GLU"/>
    <property type="match status" value="1"/>
</dbReference>
<dbReference type="InterPro" id="IPR016161">
    <property type="entry name" value="Ald_DH/histidinol_DH"/>
</dbReference>
<evidence type="ECO:0000313" key="7">
    <source>
        <dbReference type="Proteomes" id="UP000199297"/>
    </source>
</evidence>
<dbReference type="FunFam" id="3.40.309.10:FF:000004">
    <property type="entry name" value="Succinate-semialdehyde dehydrogenase I"/>
    <property type="match status" value="1"/>
</dbReference>
<proteinExistence type="inferred from homology"/>
<accession>A0A1H7G7U7</accession>
<dbReference type="Gene3D" id="3.40.309.10">
    <property type="entry name" value="Aldehyde Dehydrogenase, Chain A, domain 2"/>
    <property type="match status" value="1"/>
</dbReference>
<dbReference type="SUPFAM" id="SSF53720">
    <property type="entry name" value="ALDH-like"/>
    <property type="match status" value="1"/>
</dbReference>
<dbReference type="InterPro" id="IPR010102">
    <property type="entry name" value="Succ_semiAld_DH"/>
</dbReference>
<dbReference type="InterPro" id="IPR016162">
    <property type="entry name" value="Ald_DH_N"/>
</dbReference>
<dbReference type="InterPro" id="IPR016163">
    <property type="entry name" value="Ald_DH_C"/>
</dbReference>
<dbReference type="PANTHER" id="PTHR43353">
    <property type="entry name" value="SUCCINATE-SEMIALDEHYDE DEHYDROGENASE, MITOCHONDRIAL"/>
    <property type="match status" value="1"/>
</dbReference>
<evidence type="ECO:0000256" key="4">
    <source>
        <dbReference type="RuleBase" id="RU003345"/>
    </source>
</evidence>
<dbReference type="PROSITE" id="PS00070">
    <property type="entry name" value="ALDEHYDE_DEHYDR_CYS"/>
    <property type="match status" value="1"/>
</dbReference>
<evidence type="ECO:0000256" key="3">
    <source>
        <dbReference type="PROSITE-ProRule" id="PRU10007"/>
    </source>
</evidence>
<evidence type="ECO:0000313" key="6">
    <source>
        <dbReference type="EMBL" id="SEK34211.1"/>
    </source>
</evidence>
<dbReference type="NCBIfam" id="TIGR01780">
    <property type="entry name" value="SSADH"/>
    <property type="match status" value="1"/>
</dbReference>
<dbReference type="Proteomes" id="UP000199297">
    <property type="component" value="Unassembled WGS sequence"/>
</dbReference>
<dbReference type="AlphaFoldDB" id="A0A1H7G7U7"/>
<keyword evidence="7" id="KW-1185">Reference proteome</keyword>
<dbReference type="STRING" id="641665.GCA_002104455_00586"/>
<protein>
    <submittedName>
        <fullName evidence="6">Succinate semialdehyde dehydrogenase</fullName>
    </submittedName>
</protein>
<dbReference type="GO" id="GO:0004777">
    <property type="term" value="F:succinate-semialdehyde dehydrogenase (NAD+) activity"/>
    <property type="evidence" value="ECO:0007669"/>
    <property type="project" value="TreeGrafter"/>
</dbReference>
<dbReference type="InterPro" id="IPR050740">
    <property type="entry name" value="Aldehyde_DH_Superfamily"/>
</dbReference>
<dbReference type="InterPro" id="IPR016160">
    <property type="entry name" value="Ald_DH_CS_CYS"/>
</dbReference>
<dbReference type="OrthoDB" id="9812625at2"/>
<reference evidence="7" key="1">
    <citation type="submission" date="2016-10" db="EMBL/GenBank/DDBJ databases">
        <authorList>
            <person name="Varghese N."/>
            <person name="Submissions S."/>
        </authorList>
    </citation>
    <scope>NUCLEOTIDE SEQUENCE [LARGE SCALE GENOMIC DNA]</scope>
    <source>
        <strain evidence="7">CGMCC 1.9127</strain>
    </source>
</reference>
<dbReference type="GO" id="GO:0009450">
    <property type="term" value="P:gamma-aminobutyric acid catabolic process"/>
    <property type="evidence" value="ECO:0007669"/>
    <property type="project" value="InterPro"/>
</dbReference>
<dbReference type="Gene3D" id="3.40.605.10">
    <property type="entry name" value="Aldehyde Dehydrogenase, Chain A, domain 1"/>
    <property type="match status" value="1"/>
</dbReference>
<gene>
    <name evidence="6" type="ORF">SAMN05216262_101117</name>
</gene>
<dbReference type="RefSeq" id="WP_085283038.1">
    <property type="nucleotide sequence ID" value="NZ_FOBI01000001.1"/>
</dbReference>
<feature type="domain" description="Aldehyde dehydrogenase" evidence="5">
    <location>
        <begin position="27"/>
        <end position="482"/>
    </location>
</feature>
<dbReference type="InterPro" id="IPR015590">
    <property type="entry name" value="Aldehyde_DH_dom"/>
</dbReference>
<organism evidence="6 7">
    <name type="scientific">Colwellia chukchiensis</name>
    <dbReference type="NCBI Taxonomy" id="641665"/>
    <lineage>
        <taxon>Bacteria</taxon>
        <taxon>Pseudomonadati</taxon>
        <taxon>Pseudomonadota</taxon>
        <taxon>Gammaproteobacteria</taxon>
        <taxon>Alteromonadales</taxon>
        <taxon>Colwelliaceae</taxon>
        <taxon>Colwellia</taxon>
    </lineage>
</organism>
<keyword evidence="2 4" id="KW-0560">Oxidoreductase</keyword>
<feature type="active site" evidence="3">
    <location>
        <position position="260"/>
    </location>
</feature>
<dbReference type="InterPro" id="IPR029510">
    <property type="entry name" value="Ald_DH_CS_GLU"/>
</dbReference>
<comment type="similarity">
    <text evidence="1 4">Belongs to the aldehyde dehydrogenase family.</text>
</comment>